<organism evidence="1 2">
    <name type="scientific">Aquisalimonas asiatica</name>
    <dbReference type="NCBI Taxonomy" id="406100"/>
    <lineage>
        <taxon>Bacteria</taxon>
        <taxon>Pseudomonadati</taxon>
        <taxon>Pseudomonadota</taxon>
        <taxon>Gammaproteobacteria</taxon>
        <taxon>Chromatiales</taxon>
        <taxon>Ectothiorhodospiraceae</taxon>
        <taxon>Aquisalimonas</taxon>
    </lineage>
</organism>
<accession>A0A1H8ULX4</accession>
<dbReference type="RefSeq" id="WP_091645114.1">
    <property type="nucleotide sequence ID" value="NZ_FOEG01000007.1"/>
</dbReference>
<dbReference type="AlphaFoldDB" id="A0A1H8ULX4"/>
<dbReference type="Proteomes" id="UP000199657">
    <property type="component" value="Unassembled WGS sequence"/>
</dbReference>
<dbReference type="OrthoDB" id="6996126at2"/>
<evidence type="ECO:0000313" key="2">
    <source>
        <dbReference type="Proteomes" id="UP000199657"/>
    </source>
</evidence>
<proteinExistence type="predicted"/>
<reference evidence="1 2" key="1">
    <citation type="submission" date="2016-10" db="EMBL/GenBank/DDBJ databases">
        <authorList>
            <person name="de Groot N.N."/>
        </authorList>
    </citation>
    <scope>NUCLEOTIDE SEQUENCE [LARGE SCALE GENOMIC DNA]</scope>
    <source>
        <strain evidence="1 2">CGMCC 1.6291</strain>
    </source>
</reference>
<dbReference type="STRING" id="406100.SAMN04488052_10782"/>
<evidence type="ECO:0000313" key="1">
    <source>
        <dbReference type="EMBL" id="SEP04151.1"/>
    </source>
</evidence>
<dbReference type="EMBL" id="FOEG01000007">
    <property type="protein sequence ID" value="SEP04151.1"/>
    <property type="molecule type" value="Genomic_DNA"/>
</dbReference>
<sequence length="121" mass="13505">MKQSDRKHLEDQLATMLGRACEAAREELDGFQWVTHVLDYNDVQHSIQVVWVFDTNANLAAALRAGHDAYLSHLTAEALDAAGLSIGDVRQHVGFDSEEECARAHGGDWQIRLTEEPGRLH</sequence>
<protein>
    <submittedName>
        <fullName evidence="1">Uncharacterized protein</fullName>
    </submittedName>
</protein>
<keyword evidence="2" id="KW-1185">Reference proteome</keyword>
<name>A0A1H8ULX4_9GAMM</name>
<gene>
    <name evidence="1" type="ORF">SAMN04488052_10782</name>
</gene>